<accession>A0ABR2UV99</accession>
<comment type="subcellular location">
    <subcellularLocation>
        <location evidence="1">Membrane</location>
        <topology evidence="1">Single-pass membrane protein</topology>
    </subcellularLocation>
</comment>
<evidence type="ECO:0000313" key="8">
    <source>
        <dbReference type="Proteomes" id="UP001408356"/>
    </source>
</evidence>
<evidence type="ECO:0000256" key="6">
    <source>
        <dbReference type="SAM" id="Phobius"/>
    </source>
</evidence>
<gene>
    <name evidence="7" type="ORF">SUNI508_08272</name>
</gene>
<feature type="region of interest" description="Disordered" evidence="5">
    <location>
        <begin position="1"/>
        <end position="32"/>
    </location>
</feature>
<feature type="transmembrane region" description="Helical" evidence="6">
    <location>
        <begin position="173"/>
        <end position="195"/>
    </location>
</feature>
<name>A0ABR2UV99_9PEZI</name>
<keyword evidence="2 6" id="KW-0812">Transmembrane</keyword>
<evidence type="ECO:0000256" key="5">
    <source>
        <dbReference type="SAM" id="MobiDB-lite"/>
    </source>
</evidence>
<keyword evidence="4 6" id="KW-0472">Membrane</keyword>
<keyword evidence="8" id="KW-1185">Reference proteome</keyword>
<feature type="region of interest" description="Disordered" evidence="5">
    <location>
        <begin position="121"/>
        <end position="153"/>
    </location>
</feature>
<dbReference type="PANTHER" id="PTHR15549">
    <property type="entry name" value="PAIRED IMMUNOGLOBULIN-LIKE TYPE 2 RECEPTOR"/>
    <property type="match status" value="1"/>
</dbReference>
<evidence type="ECO:0000256" key="4">
    <source>
        <dbReference type="ARBA" id="ARBA00023136"/>
    </source>
</evidence>
<keyword evidence="3 6" id="KW-1133">Transmembrane helix</keyword>
<dbReference type="Proteomes" id="UP001408356">
    <property type="component" value="Unassembled WGS sequence"/>
</dbReference>
<evidence type="ECO:0000256" key="2">
    <source>
        <dbReference type="ARBA" id="ARBA00022692"/>
    </source>
</evidence>
<sequence>MAAESASSLVPRANSFQQPWTPGTTKDYSDNKNYNIGEEVQMSWTSSVSNASMTLCQDNFPGDGRGGPCMVIRTNMSGSGWDWTISYGGLDPDYHNVYYLSLDDVDHSAFTSHYFNISDAPATTSSSSISSTASSTSTSTPQTSAPASTTAAGPTTTVTQVATGGGNIGAGTVAGIAVGVVAGFLLLLGALWWAWKTKKRRSATTSAQAQATGGGGPQYYATDAAGAGGQHYYAVDGKMYYQEAGGGPVHEAPGSQGQQAWEAGGNEVRRPPGQMYDPY</sequence>
<evidence type="ECO:0000313" key="7">
    <source>
        <dbReference type="EMBL" id="KAK9418311.1"/>
    </source>
</evidence>
<organism evidence="7 8">
    <name type="scientific">Seiridium unicorne</name>
    <dbReference type="NCBI Taxonomy" id="138068"/>
    <lineage>
        <taxon>Eukaryota</taxon>
        <taxon>Fungi</taxon>
        <taxon>Dikarya</taxon>
        <taxon>Ascomycota</taxon>
        <taxon>Pezizomycotina</taxon>
        <taxon>Sordariomycetes</taxon>
        <taxon>Xylariomycetidae</taxon>
        <taxon>Amphisphaeriales</taxon>
        <taxon>Sporocadaceae</taxon>
        <taxon>Seiridium</taxon>
    </lineage>
</organism>
<comment type="caution">
    <text evidence="7">The sequence shown here is derived from an EMBL/GenBank/DDBJ whole genome shotgun (WGS) entry which is preliminary data.</text>
</comment>
<dbReference type="InterPro" id="IPR051694">
    <property type="entry name" value="Immunoregulatory_rcpt-like"/>
</dbReference>
<protein>
    <submittedName>
        <fullName evidence="7">Heterokaryon incompatibility domain-containing protein</fullName>
    </submittedName>
</protein>
<proteinExistence type="predicted"/>
<dbReference type="PANTHER" id="PTHR15549:SF26">
    <property type="entry name" value="AXIAL BUDDING PATTERN PROTEIN 2-RELATED"/>
    <property type="match status" value="1"/>
</dbReference>
<reference evidence="7 8" key="1">
    <citation type="journal article" date="2024" name="J. Plant Pathol.">
        <title>Sequence and assembly of the genome of Seiridium unicorne, isolate CBS 538.82, causal agent of cypress canker disease.</title>
        <authorList>
            <person name="Scali E."/>
            <person name="Rocca G.D."/>
            <person name="Danti R."/>
            <person name="Garbelotto M."/>
            <person name="Barberini S."/>
            <person name="Baroncelli R."/>
            <person name="Emiliani G."/>
        </authorList>
    </citation>
    <scope>NUCLEOTIDE SEQUENCE [LARGE SCALE GENOMIC DNA]</scope>
    <source>
        <strain evidence="7 8">BM-138-508</strain>
    </source>
</reference>
<dbReference type="EMBL" id="JARVKF010000392">
    <property type="protein sequence ID" value="KAK9418311.1"/>
    <property type="molecule type" value="Genomic_DNA"/>
</dbReference>
<evidence type="ECO:0000256" key="1">
    <source>
        <dbReference type="ARBA" id="ARBA00004167"/>
    </source>
</evidence>
<feature type="region of interest" description="Disordered" evidence="5">
    <location>
        <begin position="246"/>
        <end position="279"/>
    </location>
</feature>
<evidence type="ECO:0000256" key="3">
    <source>
        <dbReference type="ARBA" id="ARBA00022989"/>
    </source>
</evidence>